<reference evidence="3" key="1">
    <citation type="journal article" date="2019" name="Int. J. Syst. Evol. Microbiol.">
        <title>The Global Catalogue of Microorganisms (GCM) 10K type strain sequencing project: providing services to taxonomists for standard genome sequencing and annotation.</title>
        <authorList>
            <consortium name="The Broad Institute Genomics Platform"/>
            <consortium name="The Broad Institute Genome Sequencing Center for Infectious Disease"/>
            <person name="Wu L."/>
            <person name="Ma J."/>
        </authorList>
    </citation>
    <scope>NUCLEOTIDE SEQUENCE [LARGE SCALE GENOMIC DNA]</scope>
    <source>
        <strain evidence="3">KCTC 22558</strain>
    </source>
</reference>
<dbReference type="Proteomes" id="UP000643403">
    <property type="component" value="Unassembled WGS sequence"/>
</dbReference>
<organism evidence="2 3">
    <name type="scientific">Cognatilysobacter xinjiangensis</name>
    <dbReference type="NCBI Taxonomy" id="546892"/>
    <lineage>
        <taxon>Bacteria</taxon>
        <taxon>Pseudomonadati</taxon>
        <taxon>Pseudomonadota</taxon>
        <taxon>Gammaproteobacteria</taxon>
        <taxon>Lysobacterales</taxon>
        <taxon>Lysobacteraceae</taxon>
        <taxon>Cognatilysobacter</taxon>
    </lineage>
</organism>
<dbReference type="Gene3D" id="3.40.50.300">
    <property type="entry name" value="P-loop containing nucleotide triphosphate hydrolases"/>
    <property type="match status" value="1"/>
</dbReference>
<protein>
    <recommendedName>
        <fullName evidence="1">ORC1/DEAH AAA+ ATPase domain-containing protein</fullName>
    </recommendedName>
</protein>
<dbReference type="InterPro" id="IPR049945">
    <property type="entry name" value="AAA_22"/>
</dbReference>
<comment type="caution">
    <text evidence="2">The sequence shown here is derived from an EMBL/GenBank/DDBJ whole genome shotgun (WGS) entry which is preliminary data.</text>
</comment>
<evidence type="ECO:0000313" key="3">
    <source>
        <dbReference type="Proteomes" id="UP000643403"/>
    </source>
</evidence>
<proteinExistence type="predicted"/>
<dbReference type="SUPFAM" id="SSF52540">
    <property type="entry name" value="P-loop containing nucleoside triphosphate hydrolases"/>
    <property type="match status" value="1"/>
</dbReference>
<feature type="domain" description="ORC1/DEAH AAA+ ATPase" evidence="1">
    <location>
        <begin position="37"/>
        <end position="172"/>
    </location>
</feature>
<sequence>MKPIHPMGRNNDFLMMTRPIERLAQTFLQWILFNRPGGMVYGQRRRGKSRAIAWIRKYLKELLGYPIEVVHVCARQPKNEPYRVQHFFDNLLDALNEPTSSRETTSAKFTKIRNKLIVYARRCPARKVVIVIDDAQRLQKPHYEWLMSFLNEIEVKYRMQAVVFLVGQPELALIRELFVSSGELQLTGRFMPEAVEFVGHRSAEELRYSFDRIDQHLFWPRDSGISYTAYHAPEAVAANWGLALEADKFWDAWVATREAQKIPFPEDMSMQALTGIAYFTLVGFASQPGFTRLSETDIATIIEAQGYLEIEVSEETEAV</sequence>
<evidence type="ECO:0000259" key="1">
    <source>
        <dbReference type="Pfam" id="PF13401"/>
    </source>
</evidence>
<dbReference type="InterPro" id="IPR027417">
    <property type="entry name" value="P-loop_NTPase"/>
</dbReference>
<evidence type="ECO:0000313" key="2">
    <source>
        <dbReference type="EMBL" id="GGZ57060.1"/>
    </source>
</evidence>
<gene>
    <name evidence="2" type="ORF">GCM10008101_08210</name>
</gene>
<dbReference type="RefSeq" id="WP_189447088.1">
    <property type="nucleotide sequence ID" value="NZ_BMXY01000001.1"/>
</dbReference>
<dbReference type="Pfam" id="PF13401">
    <property type="entry name" value="AAA_22"/>
    <property type="match status" value="1"/>
</dbReference>
<accession>A0ABQ3BU64</accession>
<keyword evidence="3" id="KW-1185">Reference proteome</keyword>
<dbReference type="EMBL" id="BMXY01000001">
    <property type="protein sequence ID" value="GGZ57060.1"/>
    <property type="molecule type" value="Genomic_DNA"/>
</dbReference>
<name>A0ABQ3BU64_9GAMM</name>